<dbReference type="RefSeq" id="WP_138594996.1">
    <property type="nucleotide sequence ID" value="NZ_PNCK01000016.1"/>
</dbReference>
<name>A0A5S3XR22_9GAMM</name>
<dbReference type="AlphaFoldDB" id="A0A5S3XR22"/>
<gene>
    <name evidence="3" type="ORF">CWB96_10700</name>
    <name evidence="2" type="ORF">CWB97_03345</name>
</gene>
<protein>
    <submittedName>
        <fullName evidence="3">Uncharacterized protein</fullName>
    </submittedName>
</protein>
<evidence type="ECO:0000313" key="4">
    <source>
        <dbReference type="Proteomes" id="UP000305730"/>
    </source>
</evidence>
<dbReference type="EMBL" id="PNCK01000016">
    <property type="protein sequence ID" value="TMP45646.1"/>
    <property type="molecule type" value="Genomic_DNA"/>
</dbReference>
<comment type="caution">
    <text evidence="3">The sequence shown here is derived from an EMBL/GenBank/DDBJ whole genome shotgun (WGS) entry which is preliminary data.</text>
</comment>
<proteinExistence type="predicted"/>
<reference evidence="4 5" key="2">
    <citation type="submission" date="2019-06" db="EMBL/GenBank/DDBJ databases">
        <title>Co-occurence of chitin degradation, pigmentation and bioactivity in marine Pseudoalteromonas.</title>
        <authorList>
            <person name="Sonnenschein E.C."/>
            <person name="Bech P.K."/>
        </authorList>
    </citation>
    <scope>NUCLEOTIDE SEQUENCE [LARGE SCALE GENOMIC DNA]</scope>
    <source>
        <strain evidence="5">S2231</strain>
        <strain evidence="4">S2233</strain>
    </source>
</reference>
<accession>A0A5S3XR22</accession>
<evidence type="ECO:0000313" key="5">
    <source>
        <dbReference type="Proteomes" id="UP000307706"/>
    </source>
</evidence>
<evidence type="ECO:0000256" key="1">
    <source>
        <dbReference type="SAM" id="MobiDB-lite"/>
    </source>
</evidence>
<organism evidence="3 5">
    <name type="scientific">Pseudoalteromonas citrea</name>
    <dbReference type="NCBI Taxonomy" id="43655"/>
    <lineage>
        <taxon>Bacteria</taxon>
        <taxon>Pseudomonadati</taxon>
        <taxon>Pseudomonadota</taxon>
        <taxon>Gammaproteobacteria</taxon>
        <taxon>Alteromonadales</taxon>
        <taxon>Pseudoalteromonadaceae</taxon>
        <taxon>Pseudoalteromonas</taxon>
    </lineage>
</organism>
<feature type="region of interest" description="Disordered" evidence="1">
    <location>
        <begin position="1"/>
        <end position="22"/>
    </location>
</feature>
<reference evidence="4 5" key="1">
    <citation type="submission" date="2017-12" db="EMBL/GenBank/DDBJ databases">
        <authorList>
            <person name="Paulsen S."/>
            <person name="Gram L.K."/>
        </authorList>
    </citation>
    <scope>NUCLEOTIDE SEQUENCE [LARGE SCALE GENOMIC DNA]</scope>
    <source>
        <strain evidence="3 5">S2231</strain>
        <strain evidence="2 4">S2233</strain>
    </source>
</reference>
<reference evidence="3" key="3">
    <citation type="submission" date="2019-09" db="EMBL/GenBank/DDBJ databases">
        <title>Co-occurence of chitin degradation, pigmentation and bioactivity in marine Pseudoalteromonas.</title>
        <authorList>
            <person name="Sonnenschein E.C."/>
            <person name="Bech P.K."/>
        </authorList>
    </citation>
    <scope>NUCLEOTIDE SEQUENCE</scope>
    <source>
        <strain evidence="3">S2231</strain>
        <strain evidence="2">S2233</strain>
    </source>
</reference>
<dbReference type="Proteomes" id="UP000307706">
    <property type="component" value="Unassembled WGS sequence"/>
</dbReference>
<evidence type="ECO:0000313" key="2">
    <source>
        <dbReference type="EMBL" id="TMP45646.1"/>
    </source>
</evidence>
<keyword evidence="4" id="KW-1185">Reference proteome</keyword>
<evidence type="ECO:0000313" key="3">
    <source>
        <dbReference type="EMBL" id="TMP59026.1"/>
    </source>
</evidence>
<sequence>MKVSLPHSTHRMPSASYSLHTLDKGDEVHNEIANNSFKEVLNNAHGSSLAKKRFNLTQE</sequence>
<dbReference type="Proteomes" id="UP000305730">
    <property type="component" value="Unassembled WGS sequence"/>
</dbReference>
<dbReference type="EMBL" id="PNCL01000050">
    <property type="protein sequence ID" value="TMP59026.1"/>
    <property type="molecule type" value="Genomic_DNA"/>
</dbReference>